<reference evidence="2" key="3">
    <citation type="submission" date="2015-06" db="UniProtKB">
        <authorList>
            <consortium name="EnsemblMetazoa"/>
        </authorList>
    </citation>
    <scope>IDENTIFICATION</scope>
</reference>
<sequence length="100" mass="11813">MEGLHREIYAPEMIAILNSKLVSAGINNIYQHLNNFNENVNPIQHLPTEVFHASYKHQYKYIFMNSNKIFFFNFFSSPQLSVDSCDMIMFKNESTWIDML</sequence>
<organism evidence="2 3">
    <name type="scientific">Helobdella robusta</name>
    <name type="common">Californian leech</name>
    <dbReference type="NCBI Taxonomy" id="6412"/>
    <lineage>
        <taxon>Eukaryota</taxon>
        <taxon>Metazoa</taxon>
        <taxon>Spiralia</taxon>
        <taxon>Lophotrochozoa</taxon>
        <taxon>Annelida</taxon>
        <taxon>Clitellata</taxon>
        <taxon>Hirudinea</taxon>
        <taxon>Rhynchobdellida</taxon>
        <taxon>Glossiphoniidae</taxon>
        <taxon>Helobdella</taxon>
    </lineage>
</organism>
<dbReference type="AlphaFoldDB" id="T1F338"/>
<proteinExistence type="predicted"/>
<dbReference type="HOGENOM" id="CLU_2309009_0_0_1"/>
<reference evidence="3" key="1">
    <citation type="submission" date="2012-12" db="EMBL/GenBank/DDBJ databases">
        <authorList>
            <person name="Hellsten U."/>
            <person name="Grimwood J."/>
            <person name="Chapman J.A."/>
            <person name="Shapiro H."/>
            <person name="Aerts A."/>
            <person name="Otillar R.P."/>
            <person name="Terry A.Y."/>
            <person name="Boore J.L."/>
            <person name="Simakov O."/>
            <person name="Marletaz F."/>
            <person name="Cho S.-J."/>
            <person name="Edsinger-Gonzales E."/>
            <person name="Havlak P."/>
            <person name="Kuo D.-H."/>
            <person name="Larsson T."/>
            <person name="Lv J."/>
            <person name="Arendt D."/>
            <person name="Savage R."/>
            <person name="Osoegawa K."/>
            <person name="de Jong P."/>
            <person name="Lindberg D.R."/>
            <person name="Seaver E.C."/>
            <person name="Weisblat D.A."/>
            <person name="Putnam N.H."/>
            <person name="Grigoriev I.V."/>
            <person name="Rokhsar D.S."/>
        </authorList>
    </citation>
    <scope>NUCLEOTIDE SEQUENCE</scope>
</reference>
<dbReference type="CTD" id="20203237"/>
<dbReference type="EMBL" id="KB096222">
    <property type="protein sequence ID" value="ESO07164.1"/>
    <property type="molecule type" value="Genomic_DNA"/>
</dbReference>
<reference evidence="1 3" key="2">
    <citation type="journal article" date="2013" name="Nature">
        <title>Insights into bilaterian evolution from three spiralian genomes.</title>
        <authorList>
            <person name="Simakov O."/>
            <person name="Marletaz F."/>
            <person name="Cho S.J."/>
            <person name="Edsinger-Gonzales E."/>
            <person name="Havlak P."/>
            <person name="Hellsten U."/>
            <person name="Kuo D.H."/>
            <person name="Larsson T."/>
            <person name="Lv J."/>
            <person name="Arendt D."/>
            <person name="Savage R."/>
            <person name="Osoegawa K."/>
            <person name="de Jong P."/>
            <person name="Grimwood J."/>
            <person name="Chapman J.A."/>
            <person name="Shapiro H."/>
            <person name="Aerts A."/>
            <person name="Otillar R.P."/>
            <person name="Terry A.Y."/>
            <person name="Boore J.L."/>
            <person name="Grigoriev I.V."/>
            <person name="Lindberg D.R."/>
            <person name="Seaver E.C."/>
            <person name="Weisblat D.A."/>
            <person name="Putnam N.H."/>
            <person name="Rokhsar D.S."/>
        </authorList>
    </citation>
    <scope>NUCLEOTIDE SEQUENCE</scope>
</reference>
<evidence type="ECO:0000313" key="3">
    <source>
        <dbReference type="Proteomes" id="UP000015101"/>
    </source>
</evidence>
<dbReference type="Proteomes" id="UP000015101">
    <property type="component" value="Unassembled WGS sequence"/>
</dbReference>
<dbReference type="EnsemblMetazoa" id="HelroT170473">
    <property type="protein sequence ID" value="HelroP170473"/>
    <property type="gene ID" value="HelroG170473"/>
</dbReference>
<protein>
    <submittedName>
        <fullName evidence="1 2">Uncharacterized protein</fullName>
    </submittedName>
</protein>
<dbReference type="InParanoid" id="T1F338"/>
<gene>
    <name evidence="2" type="primary">20203237</name>
    <name evidence="1" type="ORF">HELRODRAFT_170473</name>
</gene>
<accession>T1F338</accession>
<dbReference type="EMBL" id="AMQM01003567">
    <property type="status" value="NOT_ANNOTATED_CDS"/>
    <property type="molecule type" value="Genomic_DNA"/>
</dbReference>
<evidence type="ECO:0000313" key="2">
    <source>
        <dbReference type="EnsemblMetazoa" id="HelroP170473"/>
    </source>
</evidence>
<dbReference type="RefSeq" id="XP_009014542.1">
    <property type="nucleotide sequence ID" value="XM_009016294.1"/>
</dbReference>
<dbReference type="KEGG" id="hro:HELRODRAFT_170473"/>
<dbReference type="GeneID" id="20203237"/>
<evidence type="ECO:0000313" key="1">
    <source>
        <dbReference type="EMBL" id="ESO07164.1"/>
    </source>
</evidence>
<keyword evidence="3" id="KW-1185">Reference proteome</keyword>
<name>T1F338_HELRO</name>